<dbReference type="AlphaFoldDB" id="Q9SFE2"/>
<feature type="compositionally biased region" description="Basic residues" evidence="1">
    <location>
        <begin position="78"/>
        <end position="93"/>
    </location>
</feature>
<evidence type="ECO:0000256" key="1">
    <source>
        <dbReference type="SAM" id="MobiDB-lite"/>
    </source>
</evidence>
<dbReference type="PIR" id="E86352">
    <property type="entry name" value="E86352"/>
</dbReference>
<dbReference type="EMBL" id="AC013482">
    <property type="protein sequence ID" value="AAF16533.1"/>
    <property type="molecule type" value="Genomic_DNA"/>
</dbReference>
<name>Q9SFE2_ARATH</name>
<accession>Q9SFE2</accession>
<feature type="region of interest" description="Disordered" evidence="1">
    <location>
        <begin position="73"/>
        <end position="101"/>
    </location>
</feature>
<reference evidence="2" key="1">
    <citation type="submission" date="1999-11" db="EMBL/GenBank/DDBJ databases">
        <title>Genomic sequence for Arabidopsis thaliana BAC T26F17 from chromosome I.</title>
        <authorList>
            <person name="Shinn P."/>
            <person name="Brooks S."/>
            <person name="Buehler E."/>
            <person name="Chao Q."/>
            <person name="Johnson-Hopson C."/>
            <person name="Khan S."/>
            <person name="Kim C."/>
            <person name="Altafi H."/>
            <person name="Bei Q."/>
            <person name="Chin C."/>
            <person name="Chiou J."/>
            <person name="Choi E."/>
            <person name="Conn L."/>
            <person name="Conway A."/>
            <person name="Gonzales A."/>
            <person name="Hansen N."/>
            <person name="Howing B."/>
            <person name="Koo T."/>
            <person name="Lam B."/>
            <person name="Lee J."/>
            <person name="Lenz C."/>
            <person name="Li J."/>
            <person name="Liu A."/>
            <person name="Liu K."/>
            <person name="Liu S."/>
            <person name="Mukharsky N."/>
            <person name="Nguyen M."/>
            <person name="Palm C."/>
            <person name="Pham P."/>
            <person name="Sakano H."/>
            <person name="Schwartz J."/>
            <person name="Southwick A."/>
            <person name="Thaveri A."/>
            <person name="Toriumi M."/>
            <person name="Vaysberg M."/>
            <person name="Yu G."/>
            <person name="Federspiel N.A."/>
            <person name="Theologis A."/>
            <person name="Ecker J.R."/>
        </authorList>
    </citation>
    <scope>NUCLEOTIDE SEQUENCE</scope>
</reference>
<evidence type="ECO:0000313" key="2">
    <source>
        <dbReference type="EMBL" id="AAF16533.1"/>
    </source>
</evidence>
<organism evidence="2">
    <name type="scientific">Arabidopsis thaliana</name>
    <name type="common">Mouse-ear cress</name>
    <dbReference type="NCBI Taxonomy" id="3702"/>
    <lineage>
        <taxon>Eukaryota</taxon>
        <taxon>Viridiplantae</taxon>
        <taxon>Streptophyta</taxon>
        <taxon>Embryophyta</taxon>
        <taxon>Tracheophyta</taxon>
        <taxon>Spermatophyta</taxon>
        <taxon>Magnoliopsida</taxon>
        <taxon>eudicotyledons</taxon>
        <taxon>Gunneridae</taxon>
        <taxon>Pentapetalae</taxon>
        <taxon>rosids</taxon>
        <taxon>malvids</taxon>
        <taxon>Brassicales</taxon>
        <taxon>Brassicaceae</taxon>
        <taxon>Camelineae</taxon>
        <taxon>Arabidopsis</taxon>
    </lineage>
</organism>
<reference key="2">
    <citation type="journal article" date="2000" name="Nature">
        <title>Sequence and analysis of chromosome 1 of the plant Arabidopsis thaliana.</title>
        <authorList>
            <person name="Theologis A."/>
            <person name="Ecker J.R."/>
            <person name="Palm C.J."/>
            <person name="Federspiel N.A."/>
            <person name="Kaul S."/>
            <person name="White O."/>
            <person name="Alonso J."/>
            <person name="Altafi H."/>
            <person name="Araujo R."/>
            <person name="Bowman C.L."/>
            <person name="Brooks S.Y."/>
            <person name="Buehler E."/>
            <person name="Chan A."/>
            <person name="Chao Q."/>
            <person name="Chen H."/>
            <person name="Cheuk R.F."/>
            <person name="Chin C.W."/>
            <person name="Chung M.K."/>
            <person name="Conn L."/>
            <person name="Conway A.B."/>
            <person name="Conway A.R."/>
            <person name="Creasy T.H."/>
            <person name="Dewar K."/>
            <person name="Dunn P."/>
            <person name="Etgu P."/>
            <person name="Feldblyum T.V."/>
            <person name="Feng J."/>
            <person name="Fong B."/>
            <person name="Fujii C.Y."/>
            <person name="Gill J.E."/>
            <person name="Goldsmith A.D."/>
            <person name="Haas B."/>
            <person name="Hansen N.F."/>
            <person name="Hughes B."/>
            <person name="Huizar L."/>
            <person name="Hunter J.L."/>
            <person name="Jenkins J."/>
            <person name="Johnson-Hopson C."/>
            <person name="Khan S."/>
            <person name="Khaykin E."/>
            <person name="Kim C.J."/>
            <person name="Koo H.L."/>
            <person name="Kremenetskaia I."/>
            <person name="Kurtz D.B."/>
            <person name="Kwan A."/>
            <person name="Lam B."/>
            <person name="Langin-Hooper S."/>
            <person name="Lee A."/>
            <person name="Lee J.M."/>
            <person name="Lenz C.A."/>
            <person name="Li J.H."/>
            <person name="Li Y."/>
            <person name="Lin X."/>
            <person name="Liu S.X."/>
            <person name="Liu Z.A."/>
            <person name="Luros J.S."/>
            <person name="Maiti R."/>
            <person name="Marziali A."/>
            <person name="Militscher J."/>
            <person name="Miranda M."/>
            <person name="Nguyen M."/>
            <person name="Nierman W.C."/>
            <person name="Osborne B.I."/>
            <person name="Pai G."/>
            <person name="Peterson J."/>
            <person name="Pham P.K."/>
            <person name="Rizzo M."/>
            <person name="Rooney T."/>
            <person name="Rowley D."/>
            <person name="Sakano H."/>
            <person name="Salzberg S.L."/>
            <person name="Schwartz J.R."/>
            <person name="Shinn P."/>
            <person name="Southwick A.M."/>
            <person name="Sun H."/>
            <person name="Tallon L.J."/>
            <person name="Tambunga G."/>
            <person name="Toriumi M.J."/>
            <person name="Town C.D."/>
            <person name="Utterback T."/>
            <person name="Van Aken S."/>
            <person name="Vaysberg M."/>
            <person name="Vysotskaia V.S."/>
            <person name="Walker M."/>
            <person name="Wu D."/>
            <person name="Yu G."/>
            <person name="Fraser C.M."/>
            <person name="Venter J.C."/>
            <person name="Davis R.W."/>
        </authorList>
    </citation>
    <scope>NUCLEOTIDE SEQUENCE [LARGE SCALE GENOMIC DNA]</scope>
    <source>
        <strain>cv. Columbia</strain>
    </source>
</reference>
<protein>
    <submittedName>
        <fullName evidence="2">T26F17.16</fullName>
    </submittedName>
</protein>
<reference evidence="2" key="3">
    <citation type="submission" date="2000-06" db="EMBL/GenBank/DDBJ databases">
        <authorList>
            <person name="Cheuk R."/>
            <person name="Shinn P."/>
            <person name="Brooks S."/>
            <person name="Buehler E."/>
            <person name="Chao Q."/>
            <person name="Johnson-Hopson C."/>
            <person name="Khan S."/>
            <person name="Kim C."/>
            <person name="Altafi H."/>
            <person name="Bei B."/>
            <person name="Chin C."/>
            <person name="Chiou J."/>
            <person name="Choi E."/>
            <person name="Conn L."/>
            <person name="Conway A."/>
            <person name="Gonzalez A."/>
            <person name="Hansen N."/>
            <person name="Howing B."/>
            <person name="Koo T."/>
            <person name="Lam B."/>
            <person name="Lee J."/>
            <person name="Lenz C."/>
            <person name="Li J."/>
            <person name="Liu A."/>
            <person name="Liu J."/>
            <person name="Liu S."/>
            <person name="Mukharsky N."/>
            <person name="Nguyen M."/>
            <person name="Palm C."/>
            <person name="Pham P."/>
            <person name="Sakano H."/>
            <person name="Schwartz J."/>
            <person name="Southwick A."/>
            <person name="Thaveri A."/>
            <person name="Toriumi M."/>
            <person name="Vaysberg M."/>
            <person name="Yu G."/>
            <person name="Davis R."/>
            <person name="Federspiel N."/>
            <person name="Theologis A."/>
            <person name="Ecker J."/>
        </authorList>
    </citation>
    <scope>NUCLEOTIDE SEQUENCE</scope>
</reference>
<sequence>MSVSSRSLRITTGANVSPSIDKPILIITTIKHISAILFSSDAQYNATCPFFVVSVRYEPSKPEARLQIPVKMASETARKKRSFTRRKPKCSQHKSKEINEKQIQSIRDGLTERSQVHSNGGRNSRHTTHPVTEQRRYAKKAIVRTTKIKPTSSCTSHSSRTFLICSSSTTIGATMILRITSIKARCAHKLNSIAQEYATCPVIVGFGSEPAAALLQTLVDSSSNTATTKRPFNLRSSSRPCHDSLHVAQQLLPWREILAGEKKNKILRRRL</sequence>
<proteinExistence type="predicted"/>
<feature type="region of interest" description="Disordered" evidence="1">
    <location>
        <begin position="113"/>
        <end position="136"/>
    </location>
</feature>